<name>A0A9P5TFF4_GYMJU</name>
<sequence>MTFERFSLKFLLLWLLLIVNCSLSLLTLTMRQRSCTYLDDDYPIEAPIDHLDWVAMTMFEGTHFQLNASDHVSDKEWRTIYSGPYTLHLGSEKRIFLIALYHETHCLRAMEYVFLHPESSAYTPQHIQHCLNYLRQHFLCVADDQLEEDDFLHWDLRTGSVYVDDKLCRGWDRVSTAASDDLRRFRDLRGRVQLNNLI</sequence>
<comment type="pathway">
    <text evidence="1">Mycotoxin biosynthesis.</text>
</comment>
<proteinExistence type="inferred from homology"/>
<feature type="chain" id="PRO_5040232695" evidence="3">
    <location>
        <begin position="25"/>
        <end position="198"/>
    </location>
</feature>
<comment type="similarity">
    <text evidence="2">Belongs to the ustYa family.</text>
</comment>
<evidence type="ECO:0000313" key="5">
    <source>
        <dbReference type="Proteomes" id="UP000724874"/>
    </source>
</evidence>
<evidence type="ECO:0000256" key="3">
    <source>
        <dbReference type="SAM" id="SignalP"/>
    </source>
</evidence>
<evidence type="ECO:0000256" key="1">
    <source>
        <dbReference type="ARBA" id="ARBA00004685"/>
    </source>
</evidence>
<dbReference type="PANTHER" id="PTHR33365:SF4">
    <property type="entry name" value="CYCLOCHLOROTINE BIOSYNTHESIS PROTEIN O"/>
    <property type="match status" value="1"/>
</dbReference>
<evidence type="ECO:0000313" key="4">
    <source>
        <dbReference type="EMBL" id="KAF8870906.1"/>
    </source>
</evidence>
<organism evidence="4 5">
    <name type="scientific">Gymnopilus junonius</name>
    <name type="common">Spectacular rustgill mushroom</name>
    <name type="synonym">Gymnopilus spectabilis subsp. junonius</name>
    <dbReference type="NCBI Taxonomy" id="109634"/>
    <lineage>
        <taxon>Eukaryota</taxon>
        <taxon>Fungi</taxon>
        <taxon>Dikarya</taxon>
        <taxon>Basidiomycota</taxon>
        <taxon>Agaricomycotina</taxon>
        <taxon>Agaricomycetes</taxon>
        <taxon>Agaricomycetidae</taxon>
        <taxon>Agaricales</taxon>
        <taxon>Agaricineae</taxon>
        <taxon>Hymenogastraceae</taxon>
        <taxon>Gymnopilus</taxon>
    </lineage>
</organism>
<keyword evidence="3" id="KW-0732">Signal</keyword>
<dbReference type="PANTHER" id="PTHR33365">
    <property type="entry name" value="YALI0B05434P"/>
    <property type="match status" value="1"/>
</dbReference>
<reference evidence="4" key="1">
    <citation type="submission" date="2020-11" db="EMBL/GenBank/DDBJ databases">
        <authorList>
            <consortium name="DOE Joint Genome Institute"/>
            <person name="Ahrendt S."/>
            <person name="Riley R."/>
            <person name="Andreopoulos W."/>
            <person name="LaButti K."/>
            <person name="Pangilinan J."/>
            <person name="Ruiz-duenas F.J."/>
            <person name="Barrasa J.M."/>
            <person name="Sanchez-Garcia M."/>
            <person name="Camarero S."/>
            <person name="Miyauchi S."/>
            <person name="Serrano A."/>
            <person name="Linde D."/>
            <person name="Babiker R."/>
            <person name="Drula E."/>
            <person name="Ayuso-Fernandez I."/>
            <person name="Pacheco R."/>
            <person name="Padilla G."/>
            <person name="Ferreira P."/>
            <person name="Barriuso J."/>
            <person name="Kellner H."/>
            <person name="Castanera R."/>
            <person name="Alfaro M."/>
            <person name="Ramirez L."/>
            <person name="Pisabarro A.G."/>
            <person name="Kuo A."/>
            <person name="Tritt A."/>
            <person name="Lipzen A."/>
            <person name="He G."/>
            <person name="Yan M."/>
            <person name="Ng V."/>
            <person name="Cullen D."/>
            <person name="Martin F."/>
            <person name="Rosso M.-N."/>
            <person name="Henrissat B."/>
            <person name="Hibbett D."/>
            <person name="Martinez A.T."/>
            <person name="Grigoriev I.V."/>
        </authorList>
    </citation>
    <scope>NUCLEOTIDE SEQUENCE</scope>
    <source>
        <strain evidence="4">AH 44721</strain>
    </source>
</reference>
<comment type="caution">
    <text evidence="4">The sequence shown here is derived from an EMBL/GenBank/DDBJ whole genome shotgun (WGS) entry which is preliminary data.</text>
</comment>
<dbReference type="InterPro" id="IPR021765">
    <property type="entry name" value="UstYa-like"/>
</dbReference>
<dbReference type="Proteomes" id="UP000724874">
    <property type="component" value="Unassembled WGS sequence"/>
</dbReference>
<accession>A0A9P5TFF4</accession>
<gene>
    <name evidence="4" type="ORF">CPB84DRAFT_826867</name>
</gene>
<dbReference type="EMBL" id="JADNYJ010000332">
    <property type="protein sequence ID" value="KAF8870906.1"/>
    <property type="molecule type" value="Genomic_DNA"/>
</dbReference>
<evidence type="ECO:0000256" key="2">
    <source>
        <dbReference type="ARBA" id="ARBA00035112"/>
    </source>
</evidence>
<feature type="signal peptide" evidence="3">
    <location>
        <begin position="1"/>
        <end position="24"/>
    </location>
</feature>
<protein>
    <submittedName>
        <fullName evidence="4">Uncharacterized protein</fullName>
    </submittedName>
</protein>
<dbReference type="AlphaFoldDB" id="A0A9P5TFF4"/>
<dbReference type="OrthoDB" id="3687641at2759"/>
<dbReference type="Pfam" id="PF11807">
    <property type="entry name" value="UstYa"/>
    <property type="match status" value="1"/>
</dbReference>
<keyword evidence="5" id="KW-1185">Reference proteome</keyword>
<dbReference type="GO" id="GO:0043386">
    <property type="term" value="P:mycotoxin biosynthetic process"/>
    <property type="evidence" value="ECO:0007669"/>
    <property type="project" value="InterPro"/>
</dbReference>